<proteinExistence type="predicted"/>
<organism evidence="3 4">
    <name type="scientific">Thelohanellus kitauei</name>
    <name type="common">Myxosporean</name>
    <dbReference type="NCBI Taxonomy" id="669202"/>
    <lineage>
        <taxon>Eukaryota</taxon>
        <taxon>Metazoa</taxon>
        <taxon>Cnidaria</taxon>
        <taxon>Myxozoa</taxon>
        <taxon>Myxosporea</taxon>
        <taxon>Bivalvulida</taxon>
        <taxon>Platysporina</taxon>
        <taxon>Myxobolidae</taxon>
        <taxon>Thelohanellus</taxon>
    </lineage>
</organism>
<name>A0A0C2JIM5_THEKT</name>
<dbReference type="SMART" id="SM00320">
    <property type="entry name" value="WD40"/>
    <property type="match status" value="3"/>
</dbReference>
<dbReference type="Proteomes" id="UP000031668">
    <property type="component" value="Unassembled WGS sequence"/>
</dbReference>
<dbReference type="SUPFAM" id="SSF50978">
    <property type="entry name" value="WD40 repeat-like"/>
    <property type="match status" value="1"/>
</dbReference>
<dbReference type="PANTHER" id="PTHR44675:SF1">
    <property type="entry name" value="P21-ACTIVATED PROTEIN KINASE-INTERACTING PROTEIN 1"/>
    <property type="match status" value="1"/>
</dbReference>
<dbReference type="PANTHER" id="PTHR44675">
    <property type="entry name" value="PAK1 INTERACTING PROTEIN 1"/>
    <property type="match status" value="1"/>
</dbReference>
<dbReference type="Gene3D" id="2.130.10.10">
    <property type="entry name" value="YVTN repeat-like/Quinoprotein amine dehydrogenase"/>
    <property type="match status" value="1"/>
</dbReference>
<evidence type="ECO:0000256" key="1">
    <source>
        <dbReference type="ARBA" id="ARBA00045213"/>
    </source>
</evidence>
<dbReference type="InterPro" id="IPR001680">
    <property type="entry name" value="WD40_rpt"/>
</dbReference>
<comment type="caution">
    <text evidence="3">The sequence shown here is derived from an EMBL/GenBank/DDBJ whole genome shotgun (WGS) entry which is preliminary data.</text>
</comment>
<sequence length="310" mass="34672">MASFAVGTYRGSVHCFKLSCVAIESADDKKLEITPLFSDDSHTGSIKTLANCKKYLASSSTDDSIRVYDVGRRREVASLIKISCMTIDKTGAYSLGFYRNKILVATCSDGYVRAWSTNGWVPILEVNAHEPKESSFTFIETSPLFLSVGIEKSIKMWNLSNQKMESKSELHSKPLKICAGKDFKYSIIFEDCFKVYSYKFNSCTKIEKLGVTSIGFIGDYLVYGGEFKYIAIFSIGEGVDVIKWDIGYNRTRDLKVLDVPSFGPVIITVHSEGYVVIYDARFLNEQQPPSVLCEFPVNDRLICCSAENSC</sequence>
<gene>
    <name evidence="3" type="ORF">RF11_08885</name>
</gene>
<dbReference type="PROSITE" id="PS50082">
    <property type="entry name" value="WD_REPEATS_2"/>
    <property type="match status" value="1"/>
</dbReference>
<comment type="function">
    <text evidence="1">Negatively regulates the PAK1 kinase. PAK1 is a member of the PAK kinase family, which has been shown to play a positive role in the regulation of signaling pathways involving MAPK8 and RELA. PAK1 exists as an inactive homodimer, which is activated by binding of small GTPases such as CDC42 to an N-terminal regulatory domain. PAK1IP1 also binds to the N-terminus of PAK1, and inhibits the specific activation of PAK1 by CDC42. May be involved in ribosomal large subunit assembly.</text>
</comment>
<keyword evidence="3" id="KW-0808">Transferase</keyword>
<protein>
    <submittedName>
        <fullName evidence="3">p21-activated protein kinase-interacting protein 1-like protein</fullName>
    </submittedName>
</protein>
<dbReference type="InterPro" id="IPR036322">
    <property type="entry name" value="WD40_repeat_dom_sf"/>
</dbReference>
<dbReference type="Pfam" id="PF00400">
    <property type="entry name" value="WD40"/>
    <property type="match status" value="1"/>
</dbReference>
<accession>A0A0C2JIM5</accession>
<dbReference type="InterPro" id="IPR051959">
    <property type="entry name" value="PAK1-Kinase_Regulator"/>
</dbReference>
<evidence type="ECO:0000256" key="2">
    <source>
        <dbReference type="PROSITE-ProRule" id="PRU00221"/>
    </source>
</evidence>
<keyword evidence="3" id="KW-0418">Kinase</keyword>
<dbReference type="GO" id="GO:0016301">
    <property type="term" value="F:kinase activity"/>
    <property type="evidence" value="ECO:0007669"/>
    <property type="project" value="UniProtKB-KW"/>
</dbReference>
<dbReference type="InterPro" id="IPR015943">
    <property type="entry name" value="WD40/YVTN_repeat-like_dom_sf"/>
</dbReference>
<dbReference type="OrthoDB" id="308449at2759"/>
<keyword evidence="2" id="KW-0853">WD repeat</keyword>
<keyword evidence="4" id="KW-1185">Reference proteome</keyword>
<evidence type="ECO:0000313" key="4">
    <source>
        <dbReference type="Proteomes" id="UP000031668"/>
    </source>
</evidence>
<dbReference type="OMA" id="AHEPKES"/>
<dbReference type="EMBL" id="JWZT01002534">
    <property type="protein sequence ID" value="KII69188.1"/>
    <property type="molecule type" value="Genomic_DNA"/>
</dbReference>
<reference evidence="3 4" key="1">
    <citation type="journal article" date="2014" name="Genome Biol. Evol.">
        <title>The genome of the myxosporean Thelohanellus kitauei shows adaptations to nutrient acquisition within its fish host.</title>
        <authorList>
            <person name="Yang Y."/>
            <person name="Xiong J."/>
            <person name="Zhou Z."/>
            <person name="Huo F."/>
            <person name="Miao W."/>
            <person name="Ran C."/>
            <person name="Liu Y."/>
            <person name="Zhang J."/>
            <person name="Feng J."/>
            <person name="Wang M."/>
            <person name="Wang M."/>
            <person name="Wang L."/>
            <person name="Yao B."/>
        </authorList>
    </citation>
    <scope>NUCLEOTIDE SEQUENCE [LARGE SCALE GENOMIC DNA]</scope>
    <source>
        <strain evidence="3">Wuqing</strain>
    </source>
</reference>
<dbReference type="AlphaFoldDB" id="A0A0C2JIM5"/>
<feature type="repeat" description="WD" evidence="2">
    <location>
        <begin position="126"/>
        <end position="167"/>
    </location>
</feature>
<evidence type="ECO:0000313" key="3">
    <source>
        <dbReference type="EMBL" id="KII69188.1"/>
    </source>
</evidence>